<feature type="signal peptide" evidence="1">
    <location>
        <begin position="1"/>
        <end position="24"/>
    </location>
</feature>
<feature type="chain" id="PRO_5045276329" evidence="1">
    <location>
        <begin position="25"/>
        <end position="124"/>
    </location>
</feature>
<organism evidence="2 3">
    <name type="scientific">Pseudaeromonas paramecii</name>
    <dbReference type="NCBI Taxonomy" id="2138166"/>
    <lineage>
        <taxon>Bacteria</taxon>
        <taxon>Pseudomonadati</taxon>
        <taxon>Pseudomonadota</taxon>
        <taxon>Gammaproteobacteria</taxon>
        <taxon>Aeromonadales</taxon>
        <taxon>Aeromonadaceae</taxon>
        <taxon>Pseudaeromonas</taxon>
    </lineage>
</organism>
<keyword evidence="1" id="KW-0732">Signal</keyword>
<accession>A0ABP8Q168</accession>
<name>A0ABP8Q168_9GAMM</name>
<evidence type="ECO:0000313" key="2">
    <source>
        <dbReference type="EMBL" id="GAA4495899.1"/>
    </source>
</evidence>
<evidence type="ECO:0000313" key="3">
    <source>
        <dbReference type="Proteomes" id="UP001501321"/>
    </source>
</evidence>
<comment type="caution">
    <text evidence="2">The sequence shown here is derived from an EMBL/GenBank/DDBJ whole genome shotgun (WGS) entry which is preliminary data.</text>
</comment>
<keyword evidence="3" id="KW-1185">Reference proteome</keyword>
<reference evidence="3" key="1">
    <citation type="journal article" date="2019" name="Int. J. Syst. Evol. Microbiol.">
        <title>The Global Catalogue of Microorganisms (GCM) 10K type strain sequencing project: providing services to taxonomists for standard genome sequencing and annotation.</title>
        <authorList>
            <consortium name="The Broad Institute Genomics Platform"/>
            <consortium name="The Broad Institute Genome Sequencing Center for Infectious Disease"/>
            <person name="Wu L."/>
            <person name="Ma J."/>
        </authorList>
    </citation>
    <scope>NUCLEOTIDE SEQUENCE [LARGE SCALE GENOMIC DNA]</scope>
    <source>
        <strain evidence="3">JCM 32226</strain>
    </source>
</reference>
<evidence type="ECO:0000256" key="1">
    <source>
        <dbReference type="SAM" id="SignalP"/>
    </source>
</evidence>
<dbReference type="Proteomes" id="UP001501321">
    <property type="component" value="Unassembled WGS sequence"/>
</dbReference>
<dbReference type="RefSeq" id="WP_345010684.1">
    <property type="nucleotide sequence ID" value="NZ_BAABFC010000007.1"/>
</dbReference>
<dbReference type="EMBL" id="BAABFC010000007">
    <property type="protein sequence ID" value="GAA4495899.1"/>
    <property type="molecule type" value="Genomic_DNA"/>
</dbReference>
<protein>
    <submittedName>
        <fullName evidence="2">Uncharacterized protein</fullName>
    </submittedName>
</protein>
<proteinExistence type="predicted"/>
<sequence>MSRYRLLLSLLLIPVLSSASQAMAPTAPLPLPADSQAGVDLCVKLVAIRLGRLMDLHVTQRQALPGDRLLVEGEARQSQPPVGFACVMEREEKPAEATHVTPDWQLAKLELYQLQGPKELSTPD</sequence>
<gene>
    <name evidence="2" type="ORF">GCM10023095_09950</name>
</gene>